<protein>
    <recommendedName>
        <fullName evidence="1">ribose-phosphate diphosphokinase</fullName>
        <ecNumber evidence="1">2.7.6.1</ecNumber>
    </recommendedName>
</protein>
<dbReference type="RefSeq" id="WP_012801241.1">
    <property type="nucleotide sequence ID" value="NC_013166.1"/>
</dbReference>
<evidence type="ECO:0000313" key="12">
    <source>
        <dbReference type="Proteomes" id="UP000001231"/>
    </source>
</evidence>
<keyword evidence="5 11" id="KW-0418">Kinase</keyword>
<dbReference type="Gene3D" id="3.40.50.2020">
    <property type="match status" value="2"/>
</dbReference>
<dbReference type="SUPFAM" id="SSF53271">
    <property type="entry name" value="PRTase-like"/>
    <property type="match status" value="2"/>
</dbReference>
<feature type="domain" description="Ribose-phosphate pyrophosphokinase N-terminal" evidence="10">
    <location>
        <begin position="9"/>
        <end position="119"/>
    </location>
</feature>
<dbReference type="Proteomes" id="UP000001231">
    <property type="component" value="Chromosome"/>
</dbReference>
<evidence type="ECO:0000256" key="6">
    <source>
        <dbReference type="ARBA" id="ARBA00022840"/>
    </source>
</evidence>
<dbReference type="GO" id="GO:0000287">
    <property type="term" value="F:magnesium ion binding"/>
    <property type="evidence" value="ECO:0007669"/>
    <property type="project" value="InterPro"/>
</dbReference>
<dbReference type="NCBIfam" id="TIGR01251">
    <property type="entry name" value="ribP_PPkin"/>
    <property type="match status" value="1"/>
</dbReference>
<evidence type="ECO:0000259" key="9">
    <source>
        <dbReference type="Pfam" id="PF00156"/>
    </source>
</evidence>
<gene>
    <name evidence="11" type="ordered locus">Kkor_1311</name>
</gene>
<evidence type="ECO:0000256" key="8">
    <source>
        <dbReference type="RuleBase" id="RU004324"/>
    </source>
</evidence>
<dbReference type="GO" id="GO:0002189">
    <property type="term" value="C:ribose phosphate diphosphokinase complex"/>
    <property type="evidence" value="ECO:0007669"/>
    <property type="project" value="TreeGrafter"/>
</dbReference>
<organism evidence="11 12">
    <name type="scientific">Kangiella koreensis (strain DSM 16069 / JCM 12317 / KCTC 12182 / SW-125)</name>
    <dbReference type="NCBI Taxonomy" id="523791"/>
    <lineage>
        <taxon>Bacteria</taxon>
        <taxon>Pseudomonadati</taxon>
        <taxon>Pseudomonadota</taxon>
        <taxon>Gammaproteobacteria</taxon>
        <taxon>Kangiellales</taxon>
        <taxon>Kangiellaceae</taxon>
        <taxon>Kangiella</taxon>
    </lineage>
</organism>
<dbReference type="Pfam" id="PF13793">
    <property type="entry name" value="Pribosyltran_N"/>
    <property type="match status" value="1"/>
</dbReference>
<dbReference type="Pfam" id="PF00156">
    <property type="entry name" value="Pribosyltran"/>
    <property type="match status" value="1"/>
</dbReference>
<dbReference type="OrthoDB" id="324294at2"/>
<accession>C7RBT5</accession>
<dbReference type="InterPro" id="IPR005946">
    <property type="entry name" value="Rib-P_diPkinase"/>
</dbReference>
<keyword evidence="6" id="KW-0067">ATP-binding</keyword>
<evidence type="ECO:0000256" key="5">
    <source>
        <dbReference type="ARBA" id="ARBA00022777"/>
    </source>
</evidence>
<dbReference type="EC" id="2.7.6.1" evidence="1"/>
<dbReference type="STRING" id="523791.Kkor_1311"/>
<comment type="catalytic activity">
    <reaction evidence="7">
        <text>D-ribose 5-phosphate + ATP = 5-phospho-alpha-D-ribose 1-diphosphate + AMP + H(+)</text>
        <dbReference type="Rhea" id="RHEA:15609"/>
        <dbReference type="ChEBI" id="CHEBI:15378"/>
        <dbReference type="ChEBI" id="CHEBI:30616"/>
        <dbReference type="ChEBI" id="CHEBI:58017"/>
        <dbReference type="ChEBI" id="CHEBI:78346"/>
        <dbReference type="ChEBI" id="CHEBI:456215"/>
        <dbReference type="EC" id="2.7.6.1"/>
    </reaction>
</comment>
<dbReference type="NCBIfam" id="NF005537">
    <property type="entry name" value="PRK07199.1"/>
    <property type="match status" value="1"/>
</dbReference>
<comment type="similarity">
    <text evidence="8">Belongs to the ribose-phosphate pyrophosphokinase family.</text>
</comment>
<dbReference type="GO" id="GO:0006015">
    <property type="term" value="P:5-phosphoribose 1-diphosphate biosynthetic process"/>
    <property type="evidence" value="ECO:0007669"/>
    <property type="project" value="TreeGrafter"/>
</dbReference>
<keyword evidence="12" id="KW-1185">Reference proteome</keyword>
<name>C7RBT5_KANKD</name>
<evidence type="ECO:0000256" key="3">
    <source>
        <dbReference type="ARBA" id="ARBA00022727"/>
    </source>
</evidence>
<dbReference type="GO" id="GO:0004749">
    <property type="term" value="F:ribose phosphate diphosphokinase activity"/>
    <property type="evidence" value="ECO:0007669"/>
    <property type="project" value="UniProtKB-EC"/>
</dbReference>
<keyword evidence="4" id="KW-0547">Nucleotide-binding</keyword>
<dbReference type="InParanoid" id="C7RBT5"/>
<keyword evidence="3 8" id="KW-0545">Nucleotide biosynthesis</keyword>
<keyword evidence="2 11" id="KW-0808">Transferase</keyword>
<evidence type="ECO:0000256" key="7">
    <source>
        <dbReference type="ARBA" id="ARBA00049535"/>
    </source>
</evidence>
<dbReference type="PANTHER" id="PTHR10210:SF32">
    <property type="entry name" value="RIBOSE-PHOSPHATE PYROPHOSPHOKINASE 2"/>
    <property type="match status" value="1"/>
</dbReference>
<dbReference type="SMART" id="SM01400">
    <property type="entry name" value="Pribosyltran_N"/>
    <property type="match status" value="1"/>
</dbReference>
<evidence type="ECO:0000256" key="2">
    <source>
        <dbReference type="ARBA" id="ARBA00022679"/>
    </source>
</evidence>
<reference evidence="11 12" key="1">
    <citation type="journal article" date="2009" name="Stand. Genomic Sci.">
        <title>Complete genome sequence of Kangiella koreensis type strain (SW-125).</title>
        <authorList>
            <person name="Han C."/>
            <person name="Sikorski J."/>
            <person name="Lapidus A."/>
            <person name="Nolan M."/>
            <person name="Glavina Del Rio T."/>
            <person name="Tice H."/>
            <person name="Cheng J.F."/>
            <person name="Lucas S."/>
            <person name="Chen F."/>
            <person name="Copeland A."/>
            <person name="Ivanova N."/>
            <person name="Mavromatis K."/>
            <person name="Ovchinnikova G."/>
            <person name="Pati A."/>
            <person name="Bruce D."/>
            <person name="Goodwin L."/>
            <person name="Pitluck S."/>
            <person name="Chen A."/>
            <person name="Palaniappan K."/>
            <person name="Land M."/>
            <person name="Hauser L."/>
            <person name="Chang Y.J."/>
            <person name="Jeffries C.D."/>
            <person name="Chain P."/>
            <person name="Saunders E."/>
            <person name="Brettin T."/>
            <person name="Goker M."/>
            <person name="Tindall B.J."/>
            <person name="Bristow J."/>
            <person name="Eisen J.A."/>
            <person name="Markowitz V."/>
            <person name="Hugenholtz P."/>
            <person name="Kyrpides N.C."/>
            <person name="Klenk H.P."/>
            <person name="Detter J.C."/>
        </authorList>
    </citation>
    <scope>NUCLEOTIDE SEQUENCE [LARGE SCALE GENOMIC DNA]</scope>
    <source>
        <strain evidence="12">DSM 16069 / KCTC 12182 / SW-125</strain>
    </source>
</reference>
<sequence>MKGKTNPILFSLEEHPLANSLCRELNLIKGQYTKRLFPDGESYLKIDSTVTDTPCILLADLSRPNAKYLPLIFLLDTLRELGAKSIGLVTPYLPYMRQDRRFVEGEAVTSRLFARTLSQHIDWLVTVDPHLHRYYSLNEIYNVPTQVVQGAPALADWLQQKHDVLLVGPDTESEQWVSEISRYSGHPYVIGEKHRYGDFEVEVTLPDIALHKHRTAVIIDDVISSGETILKCVEALQKQNIKDIQCAAIHGLFADDSDIRLLQSGLQKLFTSNTLPHTSNVFDVTLLLIEPILSSLQIQELNK</sequence>
<feature type="domain" description="Phosphoribosyltransferase" evidence="9">
    <location>
        <begin position="149"/>
        <end position="250"/>
    </location>
</feature>
<dbReference type="GO" id="GO:0006164">
    <property type="term" value="P:purine nucleotide biosynthetic process"/>
    <property type="evidence" value="ECO:0007669"/>
    <property type="project" value="TreeGrafter"/>
</dbReference>
<evidence type="ECO:0000259" key="10">
    <source>
        <dbReference type="Pfam" id="PF13793"/>
    </source>
</evidence>
<dbReference type="GO" id="GO:0005737">
    <property type="term" value="C:cytoplasm"/>
    <property type="evidence" value="ECO:0007669"/>
    <property type="project" value="TreeGrafter"/>
</dbReference>
<dbReference type="InterPro" id="IPR029057">
    <property type="entry name" value="PRTase-like"/>
</dbReference>
<dbReference type="EMBL" id="CP001707">
    <property type="protein sequence ID" value="ACV26727.1"/>
    <property type="molecule type" value="Genomic_DNA"/>
</dbReference>
<evidence type="ECO:0000313" key="11">
    <source>
        <dbReference type="EMBL" id="ACV26727.1"/>
    </source>
</evidence>
<dbReference type="GO" id="GO:0016301">
    <property type="term" value="F:kinase activity"/>
    <property type="evidence" value="ECO:0007669"/>
    <property type="project" value="UniProtKB-KW"/>
</dbReference>
<dbReference type="AlphaFoldDB" id="C7RBT5"/>
<dbReference type="InterPro" id="IPR029099">
    <property type="entry name" value="Pribosyltran_N"/>
</dbReference>
<dbReference type="KEGG" id="kko:Kkor_1311"/>
<evidence type="ECO:0000256" key="4">
    <source>
        <dbReference type="ARBA" id="ARBA00022741"/>
    </source>
</evidence>
<dbReference type="InterPro" id="IPR000836">
    <property type="entry name" value="PRTase_dom"/>
</dbReference>
<dbReference type="eggNOG" id="COG0462">
    <property type="taxonomic scope" value="Bacteria"/>
</dbReference>
<dbReference type="PANTHER" id="PTHR10210">
    <property type="entry name" value="RIBOSE-PHOSPHATE DIPHOSPHOKINASE FAMILY MEMBER"/>
    <property type="match status" value="1"/>
</dbReference>
<dbReference type="GO" id="GO:0005524">
    <property type="term" value="F:ATP binding"/>
    <property type="evidence" value="ECO:0007669"/>
    <property type="project" value="UniProtKB-KW"/>
</dbReference>
<dbReference type="HOGENOM" id="CLU_033546_2_2_6"/>
<dbReference type="CDD" id="cd06223">
    <property type="entry name" value="PRTases_typeI"/>
    <property type="match status" value="1"/>
</dbReference>
<evidence type="ECO:0000256" key="1">
    <source>
        <dbReference type="ARBA" id="ARBA00013247"/>
    </source>
</evidence>
<proteinExistence type="inferred from homology"/>